<dbReference type="PROSITE" id="PS50188">
    <property type="entry name" value="B302_SPRY"/>
    <property type="match status" value="1"/>
</dbReference>
<feature type="transmembrane region" description="Helical" evidence="12">
    <location>
        <begin position="776"/>
        <end position="794"/>
    </location>
</feature>
<keyword evidence="6" id="KW-0067">ATP-binding</keyword>
<dbReference type="FunFam" id="3.40.50.300:FF:000030">
    <property type="entry name" value="26S protease regulatory subunit 8"/>
    <property type="match status" value="1"/>
</dbReference>
<sequence length="810" mass="91521">MTLGLESYFRTQVESLEQVINEKTQNLRRLEAQRNTLNAQGTICFDVILVRLLKEELQLLQEPGSYVAEVVKVMGKNKVLVKINAEGKYLVDIDDSIDITTLKPNLRVALKPDGYTLFKVLPSKVDPLVSLMMVEKVPDSTYDMIGGLDQQIKEIKEVIELPVKHPELFEALGIQQPKGVLLYGPPGTGKTLLARAVAHHTDCRFIRVSGSELVQKFIGEGSRMVRELFVMAREHAPSIIFMDEIDSIGSARSDKGSDSEVQRTMLELLNQLDGFEPTQNIKVIMATNRIDILDAALLRPGRIDRKIEFPPPNEEKIAAKLTNASGAEVKGVCTEAGMFALRERRVHVTQEDFEMAVAKIMKKDSESNDLTSEVTIEAQIKTIEQEAIMAVMNKTERRQMLRSLAKRAEDVTDEDTSQAIVQHREEFIQYLWKRKVEKKRAIRQAILSGPRSIYRVGDIISEAGLDAIQLFMEHGKALITKHAVQHQVWESDDVPAYLESKISLMTPCENAPHIILDRKRLSLNVKPLLVGEEMQWGCVIGNTGPDSKRLLNKAAIRGTLSSMYQRLNANDKLKDLMNEKDDKNDDDVSYKNLIAQALDLCYPTHQLYAMMLAFPLTCGDILKKRLTELGFSVNVSGNLFDKRMAVDIVKTLTRRIDRDMRFYYEITFNDQSNWRVGYAIETKVDYKCAFKYPGCDEYSFGFGNGGKCYYNGQEYDYIESETNGFKVYGVILDLFAGSISLVIDGKIMPPAFGSGSLIFPSDIASKQRSLILSNPLVPMISLLGTLYMFLIHSFKGEVPSRFKFCRNRKR</sequence>
<dbReference type="Gene3D" id="2.40.50.140">
    <property type="entry name" value="Nucleic acid-binding proteins"/>
    <property type="match status" value="1"/>
</dbReference>
<gene>
    <name evidence="14" type="ORF">O9G_003761</name>
</gene>
<dbReference type="HOGENOM" id="CLU_348214_0_0_1"/>
<dbReference type="InterPro" id="IPR003960">
    <property type="entry name" value="ATPase_AAA_CS"/>
</dbReference>
<dbReference type="STRING" id="988480.A0A075AUT3"/>
<feature type="coiled-coil region" evidence="11">
    <location>
        <begin position="13"/>
        <end position="40"/>
    </location>
</feature>
<dbReference type="CDD" id="cd19502">
    <property type="entry name" value="RecA-like_PAN_like"/>
    <property type="match status" value="1"/>
</dbReference>
<keyword evidence="15" id="KW-1185">Reference proteome</keyword>
<evidence type="ECO:0000256" key="8">
    <source>
        <dbReference type="ARBA" id="ARBA00023242"/>
    </source>
</evidence>
<comment type="subcellular location">
    <subcellularLocation>
        <location evidence="2">Cytoplasm</location>
    </subcellularLocation>
    <subcellularLocation>
        <location evidence="1">Nucleus</location>
    </subcellularLocation>
</comment>
<accession>A0A075AUT3</accession>
<dbReference type="Pfam" id="PF00004">
    <property type="entry name" value="AAA"/>
    <property type="match status" value="1"/>
</dbReference>
<keyword evidence="11" id="KW-0175">Coiled coil</keyword>
<evidence type="ECO:0000256" key="2">
    <source>
        <dbReference type="ARBA" id="ARBA00004496"/>
    </source>
</evidence>
<evidence type="ECO:0000256" key="12">
    <source>
        <dbReference type="SAM" id="Phobius"/>
    </source>
</evidence>
<evidence type="ECO:0000256" key="6">
    <source>
        <dbReference type="ARBA" id="ARBA00022840"/>
    </source>
</evidence>
<dbReference type="SUPFAM" id="SSF52540">
    <property type="entry name" value="P-loop containing nucleoside triphosphate hydrolases"/>
    <property type="match status" value="1"/>
</dbReference>
<dbReference type="FunFam" id="1.10.8.60:FF:000006">
    <property type="entry name" value="26S protease regulatory subunit 8"/>
    <property type="match status" value="1"/>
</dbReference>
<organism evidence="14 15">
    <name type="scientific">Rozella allomycis (strain CSF55)</name>
    <dbReference type="NCBI Taxonomy" id="988480"/>
    <lineage>
        <taxon>Eukaryota</taxon>
        <taxon>Fungi</taxon>
        <taxon>Fungi incertae sedis</taxon>
        <taxon>Cryptomycota</taxon>
        <taxon>Cryptomycota incertae sedis</taxon>
        <taxon>Rozella</taxon>
    </lineage>
</organism>
<dbReference type="Pfam" id="PF00622">
    <property type="entry name" value="SPRY"/>
    <property type="match status" value="1"/>
</dbReference>
<dbReference type="InterPro" id="IPR032501">
    <property type="entry name" value="Prot_ATP_ID_OB_2nd"/>
</dbReference>
<keyword evidence="4" id="KW-0963">Cytoplasm</keyword>
<comment type="function">
    <text evidence="9">The 26S proteasome is involved in the ATP-dependent degradation of ubiquitinated proteins. The regulatory (or ATPase) complex confers ATP dependency and substrate specificity to the 26S complex.</text>
</comment>
<dbReference type="InterPro" id="IPR001870">
    <property type="entry name" value="B30.2/SPRY"/>
</dbReference>
<evidence type="ECO:0000256" key="11">
    <source>
        <dbReference type="SAM" id="Coils"/>
    </source>
</evidence>
<dbReference type="PROSITE" id="PS00674">
    <property type="entry name" value="AAA"/>
    <property type="match status" value="1"/>
</dbReference>
<evidence type="ECO:0000256" key="3">
    <source>
        <dbReference type="ARBA" id="ARBA00006914"/>
    </source>
</evidence>
<dbReference type="GO" id="GO:0005634">
    <property type="term" value="C:nucleus"/>
    <property type="evidence" value="ECO:0007669"/>
    <property type="project" value="UniProtKB-SubCell"/>
</dbReference>
<dbReference type="Gene3D" id="2.60.120.920">
    <property type="match status" value="1"/>
</dbReference>
<dbReference type="Pfam" id="PF17862">
    <property type="entry name" value="AAA_lid_3"/>
    <property type="match status" value="1"/>
</dbReference>
<protein>
    <recommendedName>
        <fullName evidence="10">26S proteasome regulatory subunit 8 homolog</fullName>
    </recommendedName>
</protein>
<dbReference type="InterPro" id="IPR050221">
    <property type="entry name" value="26S_Proteasome_ATPase"/>
</dbReference>
<keyword evidence="12" id="KW-1133">Transmembrane helix</keyword>
<evidence type="ECO:0000259" key="13">
    <source>
        <dbReference type="PROSITE" id="PS50188"/>
    </source>
</evidence>
<evidence type="ECO:0000313" key="15">
    <source>
        <dbReference type="Proteomes" id="UP000030755"/>
    </source>
</evidence>
<evidence type="ECO:0000256" key="4">
    <source>
        <dbReference type="ARBA" id="ARBA00022490"/>
    </source>
</evidence>
<dbReference type="PANTHER" id="PTHR23073">
    <property type="entry name" value="26S PROTEASOME REGULATORY SUBUNIT"/>
    <property type="match status" value="1"/>
</dbReference>
<evidence type="ECO:0000256" key="5">
    <source>
        <dbReference type="ARBA" id="ARBA00022741"/>
    </source>
</evidence>
<dbReference type="InterPro" id="IPR041569">
    <property type="entry name" value="AAA_lid_3"/>
</dbReference>
<comment type="similarity">
    <text evidence="3">Belongs to the AAA ATPase family.</text>
</comment>
<dbReference type="OrthoDB" id="1664597at2759"/>
<evidence type="ECO:0000313" key="14">
    <source>
        <dbReference type="EMBL" id="EPZ34041.1"/>
    </source>
</evidence>
<keyword evidence="12" id="KW-0812">Transmembrane</keyword>
<keyword evidence="8" id="KW-0539">Nucleus</keyword>
<dbReference type="Pfam" id="PF16450">
    <property type="entry name" value="Prot_ATP_ID_OB_C"/>
    <property type="match status" value="1"/>
</dbReference>
<dbReference type="SUPFAM" id="SSF49899">
    <property type="entry name" value="Concanavalin A-like lectins/glucanases"/>
    <property type="match status" value="1"/>
</dbReference>
<dbReference type="FunFam" id="2.40.50.140:FF:000044">
    <property type="entry name" value="26S protease regulatory subunit 8"/>
    <property type="match status" value="1"/>
</dbReference>
<evidence type="ECO:0000256" key="7">
    <source>
        <dbReference type="ARBA" id="ARBA00022942"/>
    </source>
</evidence>
<dbReference type="InterPro" id="IPR003593">
    <property type="entry name" value="AAA+_ATPase"/>
</dbReference>
<dbReference type="InterPro" id="IPR003877">
    <property type="entry name" value="SPRY_dom"/>
</dbReference>
<keyword evidence="5" id="KW-0547">Nucleotide-binding</keyword>
<dbReference type="AlphaFoldDB" id="A0A075AUT3"/>
<dbReference type="InterPro" id="IPR043136">
    <property type="entry name" value="B30.2/SPRY_sf"/>
</dbReference>
<reference evidence="14 15" key="1">
    <citation type="journal article" date="2013" name="Curr. Biol.">
        <title>Shared signatures of parasitism and phylogenomics unite Cryptomycota and microsporidia.</title>
        <authorList>
            <person name="James T.Y."/>
            <person name="Pelin A."/>
            <person name="Bonen L."/>
            <person name="Ahrendt S."/>
            <person name="Sain D."/>
            <person name="Corradi N."/>
            <person name="Stajich J.E."/>
        </authorList>
    </citation>
    <scope>NUCLEOTIDE SEQUENCE [LARGE SCALE GENOMIC DNA]</scope>
    <source>
        <strain evidence="14 15">CSF55</strain>
    </source>
</reference>
<dbReference type="InterPro" id="IPR013320">
    <property type="entry name" value="ConA-like_dom_sf"/>
</dbReference>
<dbReference type="InterPro" id="IPR003959">
    <property type="entry name" value="ATPase_AAA_core"/>
</dbReference>
<dbReference type="Proteomes" id="UP000030755">
    <property type="component" value="Unassembled WGS sequence"/>
</dbReference>
<evidence type="ECO:0000256" key="9">
    <source>
        <dbReference type="ARBA" id="ARBA00024661"/>
    </source>
</evidence>
<dbReference type="InterPro" id="IPR012340">
    <property type="entry name" value="NA-bd_OB-fold"/>
</dbReference>
<dbReference type="SMART" id="SM00382">
    <property type="entry name" value="AAA"/>
    <property type="match status" value="1"/>
</dbReference>
<proteinExistence type="inferred from homology"/>
<keyword evidence="12" id="KW-0472">Membrane</keyword>
<dbReference type="GO" id="GO:0016887">
    <property type="term" value="F:ATP hydrolysis activity"/>
    <property type="evidence" value="ECO:0007669"/>
    <property type="project" value="InterPro"/>
</dbReference>
<dbReference type="EMBL" id="KE561005">
    <property type="protein sequence ID" value="EPZ34041.1"/>
    <property type="molecule type" value="Genomic_DNA"/>
</dbReference>
<keyword evidence="7" id="KW-0647">Proteasome</keyword>
<dbReference type="InterPro" id="IPR027417">
    <property type="entry name" value="P-loop_NTPase"/>
</dbReference>
<dbReference type="GO" id="GO:0008540">
    <property type="term" value="C:proteasome regulatory particle, base subcomplex"/>
    <property type="evidence" value="ECO:0007669"/>
    <property type="project" value="UniProtKB-ARBA"/>
</dbReference>
<evidence type="ECO:0000256" key="10">
    <source>
        <dbReference type="ARBA" id="ARBA00069286"/>
    </source>
</evidence>
<dbReference type="Gene3D" id="3.40.50.300">
    <property type="entry name" value="P-loop containing nucleotide triphosphate hydrolases"/>
    <property type="match status" value="1"/>
</dbReference>
<name>A0A075AUT3_ROZAC</name>
<evidence type="ECO:0000256" key="1">
    <source>
        <dbReference type="ARBA" id="ARBA00004123"/>
    </source>
</evidence>
<dbReference type="GO" id="GO:0005737">
    <property type="term" value="C:cytoplasm"/>
    <property type="evidence" value="ECO:0007669"/>
    <property type="project" value="UniProtKB-SubCell"/>
</dbReference>
<dbReference type="GO" id="GO:0005524">
    <property type="term" value="F:ATP binding"/>
    <property type="evidence" value="ECO:0007669"/>
    <property type="project" value="UniProtKB-KW"/>
</dbReference>
<feature type="domain" description="B30.2/SPRY" evidence="13">
    <location>
        <begin position="580"/>
        <end position="800"/>
    </location>
</feature>